<protein>
    <submittedName>
        <fullName evidence="2">4-hydroxybenzoyl-CoA reductase subunit gamma</fullName>
        <ecNumber evidence="2">1.3.7.9</ecNumber>
    </submittedName>
</protein>
<reference evidence="2 3" key="1">
    <citation type="submission" date="2018-10" db="EMBL/GenBank/DDBJ databases">
        <authorList>
            <person name="Criscuolo A."/>
        </authorList>
    </citation>
    <scope>NUCLEOTIDE SEQUENCE [LARGE SCALE GENOMIC DNA]</scope>
    <source>
        <strain evidence="2">DnA1</strain>
    </source>
</reference>
<dbReference type="RefSeq" id="WP_124079596.1">
    <property type="nucleotide sequence ID" value="NZ_UWPJ01000017.1"/>
</dbReference>
<dbReference type="InterPro" id="IPR002888">
    <property type="entry name" value="2Fe-2S-bd"/>
</dbReference>
<keyword evidence="3" id="KW-1185">Reference proteome</keyword>
<feature type="domain" description="2Fe-2S ferredoxin-type" evidence="1">
    <location>
        <begin position="6"/>
        <end position="87"/>
    </location>
</feature>
<evidence type="ECO:0000313" key="2">
    <source>
        <dbReference type="EMBL" id="VCU70083.1"/>
    </source>
</evidence>
<dbReference type="Gene3D" id="3.10.20.30">
    <property type="match status" value="1"/>
</dbReference>
<dbReference type="OrthoDB" id="9179439at2"/>
<accession>A0A3P4B1B5</accession>
<dbReference type="PANTHER" id="PTHR45331">
    <property type="entry name" value="OXIDOREDUCTASE, IRON-SULPHUR BINDING SUBUNIT-RELATED-RELATED"/>
    <property type="match status" value="1"/>
</dbReference>
<evidence type="ECO:0000313" key="3">
    <source>
        <dbReference type="Proteomes" id="UP000277294"/>
    </source>
</evidence>
<dbReference type="GO" id="GO:0016903">
    <property type="term" value="F:oxidoreductase activity, acting on the aldehyde or oxo group of donors"/>
    <property type="evidence" value="ECO:0007669"/>
    <property type="project" value="TreeGrafter"/>
</dbReference>
<dbReference type="GO" id="GO:0046872">
    <property type="term" value="F:metal ion binding"/>
    <property type="evidence" value="ECO:0007669"/>
    <property type="project" value="InterPro"/>
</dbReference>
<proteinExistence type="predicted"/>
<name>A0A3P4B1B5_9BURK</name>
<dbReference type="InterPro" id="IPR052914">
    <property type="entry name" value="Aldehyde_Oxdr_Iron-Sulfur"/>
</dbReference>
<dbReference type="SUPFAM" id="SSF47741">
    <property type="entry name" value="CO dehydrogenase ISP C-domain like"/>
    <property type="match status" value="1"/>
</dbReference>
<organism evidence="2 3">
    <name type="scientific">Pigmentiphaga humi</name>
    <dbReference type="NCBI Taxonomy" id="2478468"/>
    <lineage>
        <taxon>Bacteria</taxon>
        <taxon>Pseudomonadati</taxon>
        <taxon>Pseudomonadota</taxon>
        <taxon>Betaproteobacteria</taxon>
        <taxon>Burkholderiales</taxon>
        <taxon>Alcaligenaceae</taxon>
        <taxon>Pigmentiphaga</taxon>
    </lineage>
</organism>
<dbReference type="PANTHER" id="PTHR45331:SF2">
    <property type="entry name" value="OXIDOREDUCTASE WITH IRON-SULFUR SUBUNIT"/>
    <property type="match status" value="1"/>
</dbReference>
<keyword evidence="2" id="KW-0560">Oxidoreductase</keyword>
<dbReference type="AlphaFoldDB" id="A0A3P4B1B5"/>
<dbReference type="InterPro" id="IPR001041">
    <property type="entry name" value="2Fe-2S_ferredoxin-type"/>
</dbReference>
<dbReference type="Pfam" id="PF01799">
    <property type="entry name" value="Fer2_2"/>
    <property type="match status" value="1"/>
</dbReference>
<dbReference type="GO" id="GO:0051537">
    <property type="term" value="F:2 iron, 2 sulfur cluster binding"/>
    <property type="evidence" value="ECO:0007669"/>
    <property type="project" value="TreeGrafter"/>
</dbReference>
<dbReference type="EC" id="1.3.7.9" evidence="2"/>
<dbReference type="SUPFAM" id="SSF54292">
    <property type="entry name" value="2Fe-2S ferredoxin-like"/>
    <property type="match status" value="1"/>
</dbReference>
<dbReference type="Proteomes" id="UP000277294">
    <property type="component" value="Unassembled WGS sequence"/>
</dbReference>
<evidence type="ECO:0000259" key="1">
    <source>
        <dbReference type="PROSITE" id="PS51085"/>
    </source>
</evidence>
<dbReference type="PROSITE" id="PS51085">
    <property type="entry name" value="2FE2S_FER_2"/>
    <property type="match status" value="1"/>
</dbReference>
<dbReference type="InterPro" id="IPR012675">
    <property type="entry name" value="Beta-grasp_dom_sf"/>
</dbReference>
<gene>
    <name evidence="2" type="primary">hcrC</name>
    <name evidence="2" type="ORF">PIGHUM_02150</name>
</gene>
<dbReference type="EMBL" id="UWPJ01000017">
    <property type="protein sequence ID" value="VCU70083.1"/>
    <property type="molecule type" value="Genomic_DNA"/>
</dbReference>
<sequence length="182" mass="19987">MTIATSPLTLTVNDRQVGPVDVPDTLMMVDFLHEYLGLTGSRFGCGIGVCHACTVLLDGPDGPEEIRTCITGAHYFNGKRVRTVEGLAQRDGQQRIIAITPIQQAYLDHYSFQCGYCTPGFVIGATALMEKLKKQPVRARDLEETITEHLGRHICRCTGYVRYFEAAKAVILATPGLVAKED</sequence>
<dbReference type="Gene3D" id="1.10.150.120">
    <property type="entry name" value="[2Fe-2S]-binding domain"/>
    <property type="match status" value="1"/>
</dbReference>
<dbReference type="InterPro" id="IPR036884">
    <property type="entry name" value="2Fe-2S-bd_dom_sf"/>
</dbReference>
<dbReference type="InterPro" id="IPR036010">
    <property type="entry name" value="2Fe-2S_ferredoxin-like_sf"/>
</dbReference>